<protein>
    <recommendedName>
        <fullName evidence="1">RUN domain-containing protein</fullName>
    </recommendedName>
</protein>
<organism evidence="2 3">
    <name type="scientific">Dibothriocephalus latus</name>
    <name type="common">Fish tapeworm</name>
    <name type="synonym">Diphyllobothrium latum</name>
    <dbReference type="NCBI Taxonomy" id="60516"/>
    <lineage>
        <taxon>Eukaryota</taxon>
        <taxon>Metazoa</taxon>
        <taxon>Spiralia</taxon>
        <taxon>Lophotrochozoa</taxon>
        <taxon>Platyhelminthes</taxon>
        <taxon>Cestoda</taxon>
        <taxon>Eucestoda</taxon>
        <taxon>Diphyllobothriidea</taxon>
        <taxon>Diphyllobothriidae</taxon>
        <taxon>Dibothriocephalus</taxon>
    </lineage>
</organism>
<feature type="domain" description="RUN" evidence="1">
    <location>
        <begin position="1"/>
        <end position="51"/>
    </location>
</feature>
<evidence type="ECO:0000313" key="3">
    <source>
        <dbReference type="Proteomes" id="UP000281553"/>
    </source>
</evidence>
<dbReference type="OrthoDB" id="44736at2759"/>
<name>A0A3P7PEW6_DIBLA</name>
<gene>
    <name evidence="2" type="ORF">DILT_LOCUS12407</name>
</gene>
<dbReference type="InterPro" id="IPR037213">
    <property type="entry name" value="Run_dom_sf"/>
</dbReference>
<dbReference type="PROSITE" id="PS50826">
    <property type="entry name" value="RUN"/>
    <property type="match status" value="1"/>
</dbReference>
<reference evidence="2 3" key="1">
    <citation type="submission" date="2018-11" db="EMBL/GenBank/DDBJ databases">
        <authorList>
            <consortium name="Pathogen Informatics"/>
        </authorList>
    </citation>
    <scope>NUCLEOTIDE SEQUENCE [LARGE SCALE GENOMIC DNA]</scope>
</reference>
<dbReference type="Pfam" id="PF02759">
    <property type="entry name" value="RUN"/>
    <property type="match status" value="1"/>
</dbReference>
<dbReference type="Gene3D" id="1.20.58.900">
    <property type="match status" value="1"/>
</dbReference>
<dbReference type="EMBL" id="UYRU01066345">
    <property type="protein sequence ID" value="VDN16576.1"/>
    <property type="molecule type" value="Genomic_DNA"/>
</dbReference>
<dbReference type="Proteomes" id="UP000281553">
    <property type="component" value="Unassembled WGS sequence"/>
</dbReference>
<dbReference type="InterPro" id="IPR004012">
    <property type="entry name" value="Run_dom"/>
</dbReference>
<evidence type="ECO:0000259" key="1">
    <source>
        <dbReference type="PROSITE" id="PS50826"/>
    </source>
</evidence>
<accession>A0A3P7PEW6</accession>
<dbReference type="AlphaFoldDB" id="A0A3P7PEW6"/>
<evidence type="ECO:0000313" key="2">
    <source>
        <dbReference type="EMBL" id="VDN16576.1"/>
    </source>
</evidence>
<proteinExistence type="predicted"/>
<keyword evidence="3" id="KW-1185">Reference proteome</keyword>
<sequence length="164" mass="19082">MWLEILCSCEEVVTKRYHPWSFLRSPGWVQIKCELSAIKEMEIIELPRPTHWKTLDLKPGSMCALNKHVFRAAFSSNKVLSQFAFHLYPLWEIDAQLDSSSKALTTYEHKSFHKAKLPLRLLSKLHLGVRPLDPSDDCDFGAFKRDTESTGDMLVKYHLFSWEL</sequence>